<dbReference type="GO" id="GO:0005886">
    <property type="term" value="C:plasma membrane"/>
    <property type="evidence" value="ECO:0007669"/>
    <property type="project" value="UniProtKB-SubCell"/>
</dbReference>
<dbReference type="OrthoDB" id="7912553at2"/>
<dbReference type="EMBL" id="VCLB01000012">
    <property type="protein sequence ID" value="TNB46152.1"/>
    <property type="molecule type" value="Genomic_DNA"/>
</dbReference>
<reference evidence="12 13" key="1">
    <citation type="submission" date="2019-06" db="EMBL/GenBank/DDBJ databases">
        <title>Martelella lutilitoris sp. nov., isolated from a tidal mudflat.</title>
        <authorList>
            <person name="Kim Y.-J."/>
        </authorList>
    </citation>
    <scope>NUCLEOTIDE SEQUENCE [LARGE SCALE GENOMIC DNA]</scope>
    <source>
        <strain evidence="12 13">GH2-6</strain>
    </source>
</reference>
<evidence type="ECO:0000256" key="3">
    <source>
        <dbReference type="ARBA" id="ARBA00022475"/>
    </source>
</evidence>
<keyword evidence="4 8" id="KW-0997">Cell inner membrane</keyword>
<feature type="transmembrane region" description="Helical" evidence="9">
    <location>
        <begin position="427"/>
        <end position="449"/>
    </location>
</feature>
<evidence type="ECO:0000313" key="12">
    <source>
        <dbReference type="EMBL" id="TNB46152.1"/>
    </source>
</evidence>
<feature type="transmembrane region" description="Helical" evidence="9">
    <location>
        <begin position="62"/>
        <end position="80"/>
    </location>
</feature>
<keyword evidence="3" id="KW-1003">Cell membrane</keyword>
<dbReference type="Pfam" id="PF04290">
    <property type="entry name" value="DctQ"/>
    <property type="match status" value="1"/>
</dbReference>
<dbReference type="PANTHER" id="PTHR33362:SF2">
    <property type="entry name" value="TRAP TRANSPORTER LARGE PERMEASE PROTEIN"/>
    <property type="match status" value="1"/>
</dbReference>
<keyword evidence="2 8" id="KW-0813">Transport</keyword>
<feature type="transmembrane region" description="Helical" evidence="9">
    <location>
        <begin position="310"/>
        <end position="337"/>
    </location>
</feature>
<keyword evidence="6 9" id="KW-1133">Transmembrane helix</keyword>
<dbReference type="InterPro" id="IPR004681">
    <property type="entry name" value="TRAP_DctM"/>
</dbReference>
<evidence type="ECO:0000256" key="7">
    <source>
        <dbReference type="ARBA" id="ARBA00023136"/>
    </source>
</evidence>
<comment type="subcellular location">
    <subcellularLocation>
        <location evidence="1 8">Cell inner membrane</location>
        <topology evidence="1 8">Multi-pass membrane protein</topology>
    </subcellularLocation>
</comment>
<feature type="transmembrane region" description="Helical" evidence="9">
    <location>
        <begin position="609"/>
        <end position="627"/>
    </location>
</feature>
<feature type="transmembrane region" description="Helical" evidence="9">
    <location>
        <begin position="549"/>
        <end position="568"/>
    </location>
</feature>
<feature type="transmembrane region" description="Helical" evidence="9">
    <location>
        <begin position="526"/>
        <end position="542"/>
    </location>
</feature>
<comment type="function">
    <text evidence="8">Part of the tripartite ATP-independent periplasmic (TRAP) transport system.</text>
</comment>
<feature type="transmembrane region" description="Helical" evidence="9">
    <location>
        <begin position="379"/>
        <end position="406"/>
    </location>
</feature>
<keyword evidence="5 9" id="KW-0812">Transmembrane</keyword>
<feature type="transmembrane region" description="Helical" evidence="9">
    <location>
        <begin position="455"/>
        <end position="472"/>
    </location>
</feature>
<evidence type="ECO:0000256" key="5">
    <source>
        <dbReference type="ARBA" id="ARBA00022692"/>
    </source>
</evidence>
<evidence type="ECO:0000259" key="10">
    <source>
        <dbReference type="Pfam" id="PF04290"/>
    </source>
</evidence>
<evidence type="ECO:0000256" key="4">
    <source>
        <dbReference type="ARBA" id="ARBA00022519"/>
    </source>
</evidence>
<protein>
    <submittedName>
        <fullName evidence="12">TRAP transporter large permease subunit</fullName>
    </submittedName>
</protein>
<evidence type="ECO:0000256" key="2">
    <source>
        <dbReference type="ARBA" id="ARBA00022448"/>
    </source>
</evidence>
<feature type="transmembrane region" description="Helical" evidence="9">
    <location>
        <begin position="134"/>
        <end position="156"/>
    </location>
</feature>
<organism evidence="12 13">
    <name type="scientific">Martelella lutilitoris</name>
    <dbReference type="NCBI Taxonomy" id="2583532"/>
    <lineage>
        <taxon>Bacteria</taxon>
        <taxon>Pseudomonadati</taxon>
        <taxon>Pseudomonadota</taxon>
        <taxon>Alphaproteobacteria</taxon>
        <taxon>Hyphomicrobiales</taxon>
        <taxon>Aurantimonadaceae</taxon>
        <taxon>Martelella</taxon>
    </lineage>
</organism>
<evidence type="ECO:0000256" key="9">
    <source>
        <dbReference type="SAM" id="Phobius"/>
    </source>
</evidence>
<feature type="transmembrane region" description="Helical" evidence="9">
    <location>
        <begin position="265"/>
        <end position="290"/>
    </location>
</feature>
<dbReference type="PANTHER" id="PTHR33362">
    <property type="entry name" value="SIALIC ACID TRAP TRANSPORTER PERMEASE PROTEIN SIAT-RELATED"/>
    <property type="match status" value="1"/>
</dbReference>
<gene>
    <name evidence="12" type="ORF">FF124_19815</name>
</gene>
<feature type="domain" description="Tripartite ATP-independent periplasmic transporters DctQ component" evidence="10">
    <location>
        <begin position="38"/>
        <end position="167"/>
    </location>
</feature>
<dbReference type="InterPro" id="IPR055348">
    <property type="entry name" value="DctQ"/>
</dbReference>
<keyword evidence="7 9" id="KW-0472">Membrane</keyword>
<evidence type="ECO:0000256" key="8">
    <source>
        <dbReference type="RuleBase" id="RU369079"/>
    </source>
</evidence>
<dbReference type="AlphaFoldDB" id="A0A5C4JLV7"/>
<dbReference type="NCBIfam" id="TIGR00786">
    <property type="entry name" value="dctM"/>
    <property type="match status" value="1"/>
</dbReference>
<evidence type="ECO:0000259" key="11">
    <source>
        <dbReference type="Pfam" id="PF06808"/>
    </source>
</evidence>
<feature type="transmembrane region" description="Helical" evidence="9">
    <location>
        <begin position="212"/>
        <end position="245"/>
    </location>
</feature>
<dbReference type="Proteomes" id="UP000307874">
    <property type="component" value="Unassembled WGS sequence"/>
</dbReference>
<evidence type="ECO:0000256" key="6">
    <source>
        <dbReference type="ARBA" id="ARBA00022989"/>
    </source>
</evidence>
<feature type="transmembrane region" description="Helical" evidence="9">
    <location>
        <begin position="101"/>
        <end position="122"/>
    </location>
</feature>
<feature type="transmembrane region" description="Helical" evidence="9">
    <location>
        <begin position="20"/>
        <end position="42"/>
    </location>
</feature>
<dbReference type="Pfam" id="PF06808">
    <property type="entry name" value="DctM"/>
    <property type="match status" value="1"/>
</dbReference>
<name>A0A5C4JLV7_9HYPH</name>
<evidence type="ECO:0000313" key="13">
    <source>
        <dbReference type="Proteomes" id="UP000307874"/>
    </source>
</evidence>
<sequence length="639" mass="68524">MQQTNERPNSTLPHMFARAYALFGKLLGAVLIALTLAMSAMITYQVVARYFFNAPSTLTEGLLRYALIWLGLLGAGYCFMSGQHLNLPLVLEMLPKKRAAFLKAINAWLCLLFGAILVWSGYNAIFENSRMMAPIINISVGTLQSVLLACGVMTVVSQCVEIFRLRRAGDLSLTAILGSAIVIALGIALIWWLRGTGVYEYLVDEKLELFSVIVLFGMFFLLLIIGTPIAVGLALSGILTISLQLDPSIMFTTSGEKLFNSLDNFGFLALPCFVLAGNIMTQAGIARRLIDLAMLIGRRIPGNLWHANVIANMLFGCLSGSGIAAATAIGSMVAPVAEEKKYDMPFTTAVNAASAPAGMLIPPSGPFIIYSLISGGSASIVALFLAGYVPGIIMGLSVMVVAYIYARRNKYPTDKSPYKGSEVMVTLWKALPSLTLVLVVIGGIVGGVFTAVEGSGIAVFYSLLLAILYRSLTWTQLIRASLQTVITSGVILLLIAASGLMSWSMTFASIPDSIGLFLTGISDSKYVILLLINISLLIGGIFMDMSAALLIFTPILYPVVTAMGVDPVHFGVVMIYNLCMGVVTPPVGTVLFVSCGITGQSITRVVRPLLPIFLVQILGLLAITYIPELSLFLPRLFGM</sequence>
<feature type="transmembrane region" description="Helical" evidence="9">
    <location>
        <begin position="574"/>
        <end position="597"/>
    </location>
</feature>
<feature type="domain" description="TRAP C4-dicarboxylate transport system permease DctM subunit" evidence="11">
    <location>
        <begin position="216"/>
        <end position="629"/>
    </location>
</feature>
<dbReference type="GO" id="GO:0022857">
    <property type="term" value="F:transmembrane transporter activity"/>
    <property type="evidence" value="ECO:0007669"/>
    <property type="project" value="UniProtKB-UniRule"/>
</dbReference>
<comment type="caution">
    <text evidence="12">The sequence shown here is derived from an EMBL/GenBank/DDBJ whole genome shotgun (WGS) entry which is preliminary data.</text>
</comment>
<feature type="transmembrane region" description="Helical" evidence="9">
    <location>
        <begin position="168"/>
        <end position="192"/>
    </location>
</feature>
<feature type="transmembrane region" description="Helical" evidence="9">
    <location>
        <begin position="484"/>
        <end position="506"/>
    </location>
</feature>
<proteinExistence type="predicted"/>
<dbReference type="InterPro" id="IPR010656">
    <property type="entry name" value="DctM"/>
</dbReference>
<feature type="transmembrane region" description="Helical" evidence="9">
    <location>
        <begin position="349"/>
        <end position="373"/>
    </location>
</feature>
<accession>A0A5C4JLV7</accession>
<keyword evidence="13" id="KW-1185">Reference proteome</keyword>
<evidence type="ECO:0000256" key="1">
    <source>
        <dbReference type="ARBA" id="ARBA00004429"/>
    </source>
</evidence>